<dbReference type="EMBL" id="CP001807">
    <property type="protein sequence ID" value="ACY47396.1"/>
    <property type="molecule type" value="Genomic_DNA"/>
</dbReference>
<dbReference type="AlphaFoldDB" id="D0MEU6"/>
<dbReference type="PRINTS" id="PR00146">
    <property type="entry name" value="DHPICSNTHASE"/>
</dbReference>
<evidence type="ECO:0000256" key="2">
    <source>
        <dbReference type="PIRNR" id="PIRNR001365"/>
    </source>
</evidence>
<dbReference type="OrthoDB" id="9778880at2"/>
<accession>D0MEU6</accession>
<dbReference type="SUPFAM" id="SSF51569">
    <property type="entry name" value="Aldolase"/>
    <property type="match status" value="1"/>
</dbReference>
<gene>
    <name evidence="5" type="ordered locus">Rmar_0494</name>
</gene>
<dbReference type="STRING" id="518766.Rmar_0494"/>
<evidence type="ECO:0000256" key="3">
    <source>
        <dbReference type="PIRSR" id="PIRSR001365-1"/>
    </source>
</evidence>
<dbReference type="PIRSF" id="PIRSF001365">
    <property type="entry name" value="DHDPS"/>
    <property type="match status" value="1"/>
</dbReference>
<dbReference type="Gene3D" id="3.20.20.70">
    <property type="entry name" value="Aldolase class I"/>
    <property type="match status" value="1"/>
</dbReference>
<dbReference type="InterPro" id="IPR002220">
    <property type="entry name" value="DapA-like"/>
</dbReference>
<dbReference type="KEGG" id="rmr:Rmar_0494"/>
<evidence type="ECO:0000256" key="1">
    <source>
        <dbReference type="ARBA" id="ARBA00023239"/>
    </source>
</evidence>
<keyword evidence="1 2" id="KW-0456">Lyase</keyword>
<dbReference type="CDD" id="cd00408">
    <property type="entry name" value="DHDPS-like"/>
    <property type="match status" value="1"/>
</dbReference>
<dbReference type="SMART" id="SM01130">
    <property type="entry name" value="DHDPS"/>
    <property type="match status" value="1"/>
</dbReference>
<feature type="active site" description="Proton donor/acceptor" evidence="3">
    <location>
        <position position="139"/>
    </location>
</feature>
<dbReference type="InterPro" id="IPR013785">
    <property type="entry name" value="Aldolase_TIM"/>
</dbReference>
<comment type="similarity">
    <text evidence="2">Belongs to the DapA family.</text>
</comment>
<evidence type="ECO:0000313" key="6">
    <source>
        <dbReference type="Proteomes" id="UP000002221"/>
    </source>
</evidence>
<dbReference type="Proteomes" id="UP000002221">
    <property type="component" value="Chromosome"/>
</dbReference>
<dbReference type="PANTHER" id="PTHR12128">
    <property type="entry name" value="DIHYDRODIPICOLINATE SYNTHASE"/>
    <property type="match status" value="1"/>
</dbReference>
<dbReference type="HOGENOM" id="CLU_049343_5_0_10"/>
<dbReference type="RefSeq" id="WP_012843008.1">
    <property type="nucleotide sequence ID" value="NC_013501.1"/>
</dbReference>
<evidence type="ECO:0000256" key="4">
    <source>
        <dbReference type="PIRSR" id="PIRSR001365-2"/>
    </source>
</evidence>
<sequence length="305" mass="33323">METPGSNWQGVFPAVTTPFTEEDRVDVPGLHRLVDFLIEGGVDGLIMLGTLGEGSVLSPEEKELVLREALAAADGRVPVLAGVAETTTRAACRFAERAAALGVQGFMALPALLYNALPHETLAHFQALARATDLPLMLYNNPVLYGVDVTPEMLAELADESRIVAVKESSEDVRRITDIRVHTGDRYRLFVGVDDLVLEGVAAGADGWVAGLTNAFPRESVALFRLARAGRLDEARRLYHWFMPLLHLDASPQLVQHIKLAQALVGVGSEHVRPPRRPLQGERRRAVEALIRKALDTHAEIEDLL</sequence>
<feature type="binding site" evidence="4">
    <location>
        <position position="209"/>
    </location>
    <ligand>
        <name>pyruvate</name>
        <dbReference type="ChEBI" id="CHEBI:15361"/>
    </ligand>
</feature>
<dbReference type="GO" id="GO:0008840">
    <property type="term" value="F:4-hydroxy-tetrahydrodipicolinate synthase activity"/>
    <property type="evidence" value="ECO:0007669"/>
    <property type="project" value="TreeGrafter"/>
</dbReference>
<proteinExistence type="inferred from homology"/>
<dbReference type="PANTHER" id="PTHR12128:SF72">
    <property type="entry name" value="DIHYDRODIPICOLINATE SYNTHASE"/>
    <property type="match status" value="1"/>
</dbReference>
<evidence type="ECO:0000313" key="5">
    <source>
        <dbReference type="EMBL" id="ACY47396.1"/>
    </source>
</evidence>
<organism evidence="5 6">
    <name type="scientific">Rhodothermus marinus (strain ATCC 43812 / DSM 4252 / R-10)</name>
    <name type="common">Rhodothermus obamensis</name>
    <dbReference type="NCBI Taxonomy" id="518766"/>
    <lineage>
        <taxon>Bacteria</taxon>
        <taxon>Pseudomonadati</taxon>
        <taxon>Rhodothermota</taxon>
        <taxon>Rhodothermia</taxon>
        <taxon>Rhodothermales</taxon>
        <taxon>Rhodothermaceae</taxon>
        <taxon>Rhodothermus</taxon>
    </lineage>
</organism>
<dbReference type="Pfam" id="PF00701">
    <property type="entry name" value="DHDPS"/>
    <property type="match status" value="1"/>
</dbReference>
<reference evidence="5 6" key="1">
    <citation type="journal article" date="2009" name="Stand. Genomic Sci.">
        <title>Complete genome sequence of Rhodothermus marinus type strain (R-10).</title>
        <authorList>
            <person name="Nolan M."/>
            <person name="Tindall B.J."/>
            <person name="Pomrenke H."/>
            <person name="Lapidus A."/>
            <person name="Copeland A."/>
            <person name="Glavina Del Rio T."/>
            <person name="Lucas S."/>
            <person name="Chen F."/>
            <person name="Tice H."/>
            <person name="Cheng J.F."/>
            <person name="Saunders E."/>
            <person name="Han C."/>
            <person name="Bruce D."/>
            <person name="Goodwin L."/>
            <person name="Chain P."/>
            <person name="Pitluck S."/>
            <person name="Ovchinikova G."/>
            <person name="Pati A."/>
            <person name="Ivanova N."/>
            <person name="Mavromatis K."/>
            <person name="Chen A."/>
            <person name="Palaniappan K."/>
            <person name="Land M."/>
            <person name="Hauser L."/>
            <person name="Chang Y.J."/>
            <person name="Jeffries C.D."/>
            <person name="Brettin T."/>
            <person name="Goker M."/>
            <person name="Bristow J."/>
            <person name="Eisen J.A."/>
            <person name="Markowitz V."/>
            <person name="Hugenholtz P."/>
            <person name="Kyrpides N.C."/>
            <person name="Klenk H.P."/>
            <person name="Detter J.C."/>
        </authorList>
    </citation>
    <scope>NUCLEOTIDE SEQUENCE [LARGE SCALE GENOMIC DNA]</scope>
    <source>
        <strain evidence="6">ATCC 43812 / DSM 4252 / R-10</strain>
    </source>
</reference>
<feature type="active site" description="Schiff-base intermediate with substrate" evidence="3">
    <location>
        <position position="167"/>
    </location>
</feature>
<protein>
    <submittedName>
        <fullName evidence="5">Dihydrodipicolinate synthetase</fullName>
    </submittedName>
</protein>
<dbReference type="eggNOG" id="COG0329">
    <property type="taxonomic scope" value="Bacteria"/>
</dbReference>
<name>D0MEU6_RHOM4</name>
<keyword evidence="6" id="KW-1185">Reference proteome</keyword>